<dbReference type="AlphaFoldDB" id="A0A177T0J2"/>
<reference evidence="2" key="1">
    <citation type="submission" date="2016-04" db="EMBL/GenBank/DDBJ databases">
        <authorList>
            <person name="Nguyen H.D."/>
            <person name="Samba Siva P."/>
            <person name="Cullis J."/>
            <person name="Levesque C.A."/>
            <person name="Hambleton S."/>
        </authorList>
    </citation>
    <scope>NUCLEOTIDE SEQUENCE</scope>
    <source>
        <strain evidence="2">DAOMC 236416</strain>
    </source>
</reference>
<organism evidence="2 3">
    <name type="scientific">Tilletia indica</name>
    <dbReference type="NCBI Taxonomy" id="43049"/>
    <lineage>
        <taxon>Eukaryota</taxon>
        <taxon>Fungi</taxon>
        <taxon>Dikarya</taxon>
        <taxon>Basidiomycota</taxon>
        <taxon>Ustilaginomycotina</taxon>
        <taxon>Exobasidiomycetes</taxon>
        <taxon>Tilletiales</taxon>
        <taxon>Tilletiaceae</taxon>
        <taxon>Tilletia</taxon>
    </lineage>
</organism>
<dbReference type="CDD" id="cd00060">
    <property type="entry name" value="FHA"/>
    <property type="match status" value="1"/>
</dbReference>
<dbReference type="Gene3D" id="2.60.200.20">
    <property type="match status" value="1"/>
</dbReference>
<comment type="caution">
    <text evidence="2">The sequence shown here is derived from an EMBL/GenBank/DDBJ whole genome shotgun (WGS) entry which is preliminary data.</text>
</comment>
<evidence type="ECO:0000313" key="3">
    <source>
        <dbReference type="Proteomes" id="UP000077521"/>
    </source>
</evidence>
<reference evidence="2" key="2">
    <citation type="journal article" date="2019" name="IMA Fungus">
        <title>Genome sequencing and comparison of five Tilletia species to identify candidate genes for the detection of regulated species infecting wheat.</title>
        <authorList>
            <person name="Nguyen H.D.T."/>
            <person name="Sultana T."/>
            <person name="Kesanakurti P."/>
            <person name="Hambleton S."/>
        </authorList>
    </citation>
    <scope>NUCLEOTIDE SEQUENCE</scope>
    <source>
        <strain evidence="2">DAOMC 236416</strain>
    </source>
</reference>
<name>A0A177T0J2_9BASI</name>
<dbReference type="Proteomes" id="UP000077521">
    <property type="component" value="Unassembled WGS sequence"/>
</dbReference>
<evidence type="ECO:0000313" key="2">
    <source>
        <dbReference type="EMBL" id="KAE8236385.1"/>
    </source>
</evidence>
<accession>A0A177T0J2</accession>
<dbReference type="EMBL" id="LWDF02002248">
    <property type="protein sequence ID" value="KAE8236385.1"/>
    <property type="molecule type" value="Genomic_DNA"/>
</dbReference>
<protein>
    <recommendedName>
        <fullName evidence="1">FHA domain-containing protein</fullName>
    </recommendedName>
</protein>
<gene>
    <name evidence="2" type="ORF">A4X13_0g9170</name>
</gene>
<dbReference type="Pfam" id="PF00498">
    <property type="entry name" value="FHA"/>
    <property type="match status" value="1"/>
</dbReference>
<feature type="domain" description="FHA" evidence="1">
    <location>
        <begin position="53"/>
        <end position="113"/>
    </location>
</feature>
<dbReference type="SUPFAM" id="SSF49879">
    <property type="entry name" value="SMAD/FHA domain"/>
    <property type="match status" value="1"/>
</dbReference>
<dbReference type="InterPro" id="IPR000253">
    <property type="entry name" value="FHA_dom"/>
</dbReference>
<dbReference type="InterPro" id="IPR008984">
    <property type="entry name" value="SMAD_FHA_dom_sf"/>
</dbReference>
<keyword evidence="3" id="KW-1185">Reference proteome</keyword>
<evidence type="ECO:0000259" key="1">
    <source>
        <dbReference type="Pfam" id="PF00498"/>
    </source>
</evidence>
<proteinExistence type="predicted"/>
<sequence>MPSSCSLLFLTLTPLDPFLHPQSIAFLPSDRFDLKLGGTRDEEHGIPPPLPSSANFLFARQTLKKEHASLSFWGDGTVGLVHIHPKDATLVNDRRLKTTERVEIRDGDIIQLGFYESWDGRTELVLALQVHLQDYPAPSSLAQATGSVVTFIPAPVSVFKQLYSVSERLEELTRQLASTKQQLQDSSLSFIGPCYLSFLISLVTSVQPCILSDYTFTLSILVWVAYSHIIAVCDNIRTEAATFASHTHSFGYRCGRNISSLSHALLFIAFRFSHGNAHDVRANPLLLTVGGSSCRAHTRGLDARSRFSSTIVNFGTAVGSIPIFTDVDTAADGCLDVSCVRLTLVIAAIGANVLVRDWVSYWDIEDGTRFALLIGVTNTCVCGIGDLLCPRIDSFIAIAHIHYFTIFALAIGLTPFTAGALLVAVLVHFVIDFGTQA</sequence>